<evidence type="ECO:0000313" key="2">
    <source>
        <dbReference type="EMBL" id="WQF77282.1"/>
    </source>
</evidence>
<keyword evidence="3" id="KW-1185">Reference proteome</keyword>
<name>A0AAX4I2E8_9PEZI</name>
<evidence type="ECO:0000256" key="1">
    <source>
        <dbReference type="SAM" id="SignalP"/>
    </source>
</evidence>
<dbReference type="EMBL" id="CP137306">
    <property type="protein sequence ID" value="WQF77282.1"/>
    <property type="molecule type" value="Genomic_DNA"/>
</dbReference>
<keyword evidence="1" id="KW-0732">Signal</keyword>
<accession>A0AAX4I2E8</accession>
<gene>
    <name evidence="2" type="ORF">CDEST_02296</name>
</gene>
<dbReference type="GeneID" id="87938799"/>
<feature type="chain" id="PRO_5043836601" description="Avirulence Effector AvrLm4-7 domain-containing protein" evidence="1">
    <location>
        <begin position="20"/>
        <end position="128"/>
    </location>
</feature>
<evidence type="ECO:0000313" key="3">
    <source>
        <dbReference type="Proteomes" id="UP001322277"/>
    </source>
</evidence>
<proteinExistence type="predicted"/>
<dbReference type="AlphaFoldDB" id="A0AAX4I2E8"/>
<protein>
    <recommendedName>
        <fullName evidence="4">Avirulence Effector AvrLm4-7 domain-containing protein</fullName>
    </recommendedName>
</protein>
<feature type="signal peptide" evidence="1">
    <location>
        <begin position="1"/>
        <end position="19"/>
    </location>
</feature>
<reference evidence="3" key="1">
    <citation type="journal article" date="2023" name="bioRxiv">
        <title>Complete genome of the Medicago anthracnose fungus, Colletotrichum destructivum, reveals a mini-chromosome-like region within a core chromosome.</title>
        <authorList>
            <person name="Lapalu N."/>
            <person name="Simon A."/>
            <person name="Lu A."/>
            <person name="Plaumann P.-L."/>
            <person name="Amselem J."/>
            <person name="Pigne S."/>
            <person name="Auger A."/>
            <person name="Koch C."/>
            <person name="Dallery J.-F."/>
            <person name="O'Connell R.J."/>
        </authorList>
    </citation>
    <scope>NUCLEOTIDE SEQUENCE [LARGE SCALE GENOMIC DNA]</scope>
    <source>
        <strain evidence="3">CBS 520.97</strain>
    </source>
</reference>
<sequence length="128" mass="13790">MQFSAVLVAFLTAAPLLVSITPPKLSYRLIHLVSAMADLHKELLCIKFQAGPEPFVGHDEATKSACEAYKARNTGTKKWDTCPDCRVDTKYGGATCKSDAGHLGGDQFKAYCLDFGAPASDTPFVSVF</sequence>
<organism evidence="2 3">
    <name type="scientific">Colletotrichum destructivum</name>
    <dbReference type="NCBI Taxonomy" id="34406"/>
    <lineage>
        <taxon>Eukaryota</taxon>
        <taxon>Fungi</taxon>
        <taxon>Dikarya</taxon>
        <taxon>Ascomycota</taxon>
        <taxon>Pezizomycotina</taxon>
        <taxon>Sordariomycetes</taxon>
        <taxon>Hypocreomycetidae</taxon>
        <taxon>Glomerellales</taxon>
        <taxon>Glomerellaceae</taxon>
        <taxon>Colletotrichum</taxon>
        <taxon>Colletotrichum destructivum species complex</taxon>
    </lineage>
</organism>
<dbReference type="KEGG" id="cdet:87938799"/>
<dbReference type="Proteomes" id="UP001322277">
    <property type="component" value="Chromosome 2"/>
</dbReference>
<evidence type="ECO:0008006" key="4">
    <source>
        <dbReference type="Google" id="ProtNLM"/>
    </source>
</evidence>
<dbReference type="RefSeq" id="XP_062774506.1">
    <property type="nucleotide sequence ID" value="XM_062918455.1"/>
</dbReference>